<name>A0A051U3R7_9MYCO</name>
<sequence>MAANELDVRQLRKPDKHPTIFATYAALQVGESFVLVNNHDPKHLHDEFESDYPGGYEWEYLDKGPTVWRIRIGKLIDTPPPVRHTGHLELALEPLESSARQEI</sequence>
<accession>A0A051U3R7</accession>
<dbReference type="HOGENOM" id="CLU_146484_3_0_11"/>
<dbReference type="AlphaFoldDB" id="A0A051U3R7"/>
<dbReference type="InterPro" id="IPR018720">
    <property type="entry name" value="DUF2249"/>
</dbReference>
<organism evidence="2 3">
    <name type="scientific">Mycobacterium [tuberculosis] TKK-01-0051</name>
    <dbReference type="NCBI Taxonomy" id="1324261"/>
    <lineage>
        <taxon>Bacteria</taxon>
        <taxon>Bacillati</taxon>
        <taxon>Actinomycetota</taxon>
        <taxon>Actinomycetes</taxon>
        <taxon>Mycobacteriales</taxon>
        <taxon>Mycobacteriaceae</taxon>
        <taxon>Mycobacterium</taxon>
        <taxon>Mycobacterium avium complex (MAC)</taxon>
    </lineage>
</organism>
<comment type="caution">
    <text evidence="2">The sequence shown here is derived from an EMBL/GenBank/DDBJ whole genome shotgun (WGS) entry which is preliminary data.</text>
</comment>
<evidence type="ECO:0000313" key="2">
    <source>
        <dbReference type="EMBL" id="KBZ63568.1"/>
    </source>
</evidence>
<feature type="domain" description="DUF2249" evidence="1">
    <location>
        <begin position="5"/>
        <end position="74"/>
    </location>
</feature>
<evidence type="ECO:0000259" key="1">
    <source>
        <dbReference type="Pfam" id="PF10006"/>
    </source>
</evidence>
<dbReference type="Pfam" id="PF10006">
    <property type="entry name" value="DUF2249"/>
    <property type="match status" value="1"/>
</dbReference>
<evidence type="ECO:0000313" key="3">
    <source>
        <dbReference type="Proteomes" id="UP000025947"/>
    </source>
</evidence>
<dbReference type="Proteomes" id="UP000025947">
    <property type="component" value="Unassembled WGS sequence"/>
</dbReference>
<gene>
    <name evidence="2" type="ORF">K875_02278</name>
</gene>
<keyword evidence="3" id="KW-1185">Reference proteome</keyword>
<proteinExistence type="predicted"/>
<protein>
    <recommendedName>
        <fullName evidence="1">DUF2249 domain-containing protein</fullName>
    </recommendedName>
</protein>
<dbReference type="PATRIC" id="fig|1324261.3.peg.2296"/>
<dbReference type="EMBL" id="JLXW01000006">
    <property type="protein sequence ID" value="KBZ63568.1"/>
    <property type="molecule type" value="Genomic_DNA"/>
</dbReference>
<reference evidence="2 3" key="1">
    <citation type="submission" date="2014-04" db="EMBL/GenBank/DDBJ databases">
        <title>The Genome Sequence of Mycobacterium tuberculosis TKK-01-0051.</title>
        <authorList>
            <consortium name="The Broad Institute Genomics Platform"/>
            <consortium name="The Broad Institute Genome Sequencing Center for Infectious Disease"/>
            <person name="Earl A.M."/>
            <person name="Cohen K."/>
            <person name="Pym A."/>
            <person name="Bishai W."/>
            <person name="Maharaj K."/>
            <person name="Desjardins C."/>
            <person name="Abeel T."/>
            <person name="Young S."/>
            <person name="Zeng Q."/>
            <person name="Gargeya S."/>
            <person name="Abouelleil A."/>
            <person name="Alvarado L."/>
            <person name="Chapman S.B."/>
            <person name="Gainer-Dewar J."/>
            <person name="Goldberg J."/>
            <person name="Griggs A."/>
            <person name="Gujja S."/>
            <person name="Hansen M."/>
            <person name="Howarth C."/>
            <person name="Imamovic A."/>
            <person name="Larimer J."/>
            <person name="Murphy C."/>
            <person name="Naylor J."/>
            <person name="Pearson M."/>
            <person name="Poon T.W."/>
            <person name="Priest M."/>
            <person name="Roberts A."/>
            <person name="Saif S."/>
            <person name="Shea T."/>
            <person name="Sykes S."/>
            <person name="Wortman J."/>
            <person name="Nusbaum C."/>
            <person name="Birren B."/>
        </authorList>
    </citation>
    <scope>NUCLEOTIDE SEQUENCE [LARGE SCALE GENOMIC DNA]</scope>
    <source>
        <strain evidence="2 3">TKK-01-0051</strain>
    </source>
</reference>
<dbReference type="RefSeq" id="WP_044485100.1">
    <property type="nucleotide sequence ID" value="NZ_KK328284.1"/>
</dbReference>